<dbReference type="Proteomes" id="UP000529795">
    <property type="component" value="Unassembled WGS sequence"/>
</dbReference>
<dbReference type="InterPro" id="IPR036250">
    <property type="entry name" value="AcylCo_DH-like_C"/>
</dbReference>
<feature type="domain" description="Acyl-CoA dehydrogenase/oxidase N-terminal" evidence="7">
    <location>
        <begin position="41"/>
        <end position="116"/>
    </location>
</feature>
<dbReference type="PANTHER" id="PTHR43884">
    <property type="entry name" value="ACYL-COA DEHYDROGENASE"/>
    <property type="match status" value="1"/>
</dbReference>
<keyword evidence="5" id="KW-0560">Oxidoreductase</keyword>
<evidence type="ECO:0000313" key="9">
    <source>
        <dbReference type="Proteomes" id="UP000529795"/>
    </source>
</evidence>
<keyword evidence="4" id="KW-0274">FAD</keyword>
<reference evidence="8 9" key="1">
    <citation type="submission" date="2020-08" db="EMBL/GenBank/DDBJ databases">
        <title>Genomic Encyclopedia of Type Strains, Phase IV (KMG-IV): sequencing the most valuable type-strain genomes for metagenomic binning, comparative biology and taxonomic classification.</title>
        <authorList>
            <person name="Goeker M."/>
        </authorList>
    </citation>
    <scope>NUCLEOTIDE SEQUENCE [LARGE SCALE GENOMIC DNA]</scope>
    <source>
        <strain evidence="8 9">YC6723</strain>
    </source>
</reference>
<comment type="cofactor">
    <cofactor evidence="1">
        <name>FAD</name>
        <dbReference type="ChEBI" id="CHEBI:57692"/>
    </cofactor>
</comment>
<dbReference type="Gene3D" id="2.40.110.10">
    <property type="entry name" value="Butyryl-CoA Dehydrogenase, subunit A, domain 2"/>
    <property type="match status" value="1"/>
</dbReference>
<dbReference type="InterPro" id="IPR046373">
    <property type="entry name" value="Acyl-CoA_Oxase/DH_mid-dom_sf"/>
</dbReference>
<feature type="domain" description="Acyl-CoA dehydrogenase/oxidase C-terminal" evidence="6">
    <location>
        <begin position="212"/>
        <end position="339"/>
    </location>
</feature>
<comment type="caution">
    <text evidence="8">The sequence shown here is derived from an EMBL/GenBank/DDBJ whole genome shotgun (WGS) entry which is preliminary data.</text>
</comment>
<evidence type="ECO:0000313" key="8">
    <source>
        <dbReference type="EMBL" id="MBB4155088.1"/>
    </source>
</evidence>
<comment type="similarity">
    <text evidence="2">Belongs to the acyl-CoA dehydrogenase family.</text>
</comment>
<dbReference type="InterPro" id="IPR013786">
    <property type="entry name" value="AcylCoA_DH/ox_N"/>
</dbReference>
<dbReference type="InterPro" id="IPR009100">
    <property type="entry name" value="AcylCoA_DH/oxidase_NM_dom_sf"/>
</dbReference>
<dbReference type="Gene3D" id="1.20.140.10">
    <property type="entry name" value="Butyryl-CoA Dehydrogenase, subunit A, domain 3"/>
    <property type="match status" value="1"/>
</dbReference>
<accession>A0A840FMD2</accession>
<keyword evidence="9" id="KW-1185">Reference proteome</keyword>
<dbReference type="PANTHER" id="PTHR43884:SF20">
    <property type="entry name" value="ACYL-COA DEHYDROGENASE FADE28"/>
    <property type="match status" value="1"/>
</dbReference>
<dbReference type="GO" id="GO:0050660">
    <property type="term" value="F:flavin adenine dinucleotide binding"/>
    <property type="evidence" value="ECO:0007669"/>
    <property type="project" value="InterPro"/>
</dbReference>
<evidence type="ECO:0000256" key="2">
    <source>
        <dbReference type="ARBA" id="ARBA00009347"/>
    </source>
</evidence>
<evidence type="ECO:0000256" key="3">
    <source>
        <dbReference type="ARBA" id="ARBA00022630"/>
    </source>
</evidence>
<dbReference type="GO" id="GO:0003995">
    <property type="term" value="F:acyl-CoA dehydrogenase activity"/>
    <property type="evidence" value="ECO:0007669"/>
    <property type="project" value="TreeGrafter"/>
</dbReference>
<proteinExistence type="inferred from homology"/>
<dbReference type="EMBL" id="JACIEV010000009">
    <property type="protein sequence ID" value="MBB4155088.1"/>
    <property type="molecule type" value="Genomic_DNA"/>
</dbReference>
<keyword evidence="3" id="KW-0285">Flavoprotein</keyword>
<evidence type="ECO:0000259" key="6">
    <source>
        <dbReference type="Pfam" id="PF00441"/>
    </source>
</evidence>
<dbReference type="SUPFAM" id="SSF56645">
    <property type="entry name" value="Acyl-CoA dehydrogenase NM domain-like"/>
    <property type="match status" value="1"/>
</dbReference>
<dbReference type="RefSeq" id="WP_183986246.1">
    <property type="nucleotide sequence ID" value="NZ_JACIEV010000009.1"/>
</dbReference>
<dbReference type="Gene3D" id="1.10.540.10">
    <property type="entry name" value="Acyl-CoA dehydrogenase/oxidase, N-terminal domain"/>
    <property type="match status" value="1"/>
</dbReference>
<evidence type="ECO:0000259" key="7">
    <source>
        <dbReference type="Pfam" id="PF02771"/>
    </source>
</evidence>
<name>A0A840FMD2_9SPHN</name>
<sequence length="359" mass="37703">MSDADLDLLSESFADLLRAEWPIERAVAFASGDPAAISTNEGLQRSVIELGWPALTIAEEHGGLGLSRAAMARLYLALGAAVAPVPMLDTTLAAALIGDAGTPAQRERWLPLIASGSVRASISQPAMPALRCDGARMSGHARGLLDGGAANLFLLAAERRGRRGWVAIEASAAGVLVVPRRLVDPSRSAAEVVLDEVAVEDDAWILPPDPGRVADHLLRHAAIALAADALGAAESALASVIDYLKTRQQFGKVIGSFQALKHRLADHSTALVGARELLAYVAAMDDEDHHGLLNAISAKAQIARVAADVTRDCIQLFGGIGFTAEHPAHLYLKRAKLDEALFETGAGLLDRVADLLEAA</sequence>
<evidence type="ECO:0000256" key="4">
    <source>
        <dbReference type="ARBA" id="ARBA00022827"/>
    </source>
</evidence>
<protein>
    <submittedName>
        <fullName evidence="8">Alkylation response protein AidB-like acyl-CoA dehydrogenase</fullName>
    </submittedName>
</protein>
<evidence type="ECO:0000256" key="5">
    <source>
        <dbReference type="ARBA" id="ARBA00023002"/>
    </source>
</evidence>
<organism evidence="8 9">
    <name type="scientific">Sphingomonas jinjuensis</name>
    <dbReference type="NCBI Taxonomy" id="535907"/>
    <lineage>
        <taxon>Bacteria</taxon>
        <taxon>Pseudomonadati</taxon>
        <taxon>Pseudomonadota</taxon>
        <taxon>Alphaproteobacteria</taxon>
        <taxon>Sphingomonadales</taxon>
        <taxon>Sphingomonadaceae</taxon>
        <taxon>Sphingomonas</taxon>
    </lineage>
</organism>
<dbReference type="Pfam" id="PF02771">
    <property type="entry name" value="Acyl-CoA_dh_N"/>
    <property type="match status" value="1"/>
</dbReference>
<dbReference type="Pfam" id="PF00441">
    <property type="entry name" value="Acyl-CoA_dh_1"/>
    <property type="match status" value="1"/>
</dbReference>
<dbReference type="SUPFAM" id="SSF47203">
    <property type="entry name" value="Acyl-CoA dehydrogenase C-terminal domain-like"/>
    <property type="match status" value="1"/>
</dbReference>
<dbReference type="AlphaFoldDB" id="A0A840FMD2"/>
<gene>
    <name evidence="8" type="ORF">GGQ80_003005</name>
</gene>
<dbReference type="InterPro" id="IPR009075">
    <property type="entry name" value="AcylCo_DH/oxidase_C"/>
</dbReference>
<evidence type="ECO:0000256" key="1">
    <source>
        <dbReference type="ARBA" id="ARBA00001974"/>
    </source>
</evidence>
<dbReference type="InterPro" id="IPR037069">
    <property type="entry name" value="AcylCoA_DH/ox_N_sf"/>
</dbReference>